<dbReference type="AlphaFoldDB" id="A0A6J4TL00"/>
<feature type="compositionally biased region" description="Basic and acidic residues" evidence="1">
    <location>
        <begin position="58"/>
        <end position="68"/>
    </location>
</feature>
<feature type="compositionally biased region" description="Low complexity" evidence="1">
    <location>
        <begin position="628"/>
        <end position="638"/>
    </location>
</feature>
<feature type="compositionally biased region" description="Basic and acidic residues" evidence="1">
    <location>
        <begin position="698"/>
        <end position="707"/>
    </location>
</feature>
<feature type="compositionally biased region" description="Basic residues" evidence="1">
    <location>
        <begin position="398"/>
        <end position="408"/>
    </location>
</feature>
<feature type="compositionally biased region" description="Basic and acidic residues" evidence="1">
    <location>
        <begin position="349"/>
        <end position="377"/>
    </location>
</feature>
<feature type="compositionally biased region" description="Basic residues" evidence="1">
    <location>
        <begin position="576"/>
        <end position="609"/>
    </location>
</feature>
<gene>
    <name evidence="2" type="ORF">AVDCRST_MAG30-3280</name>
</gene>
<feature type="region of interest" description="Disordered" evidence="1">
    <location>
        <begin position="562"/>
        <end position="609"/>
    </location>
</feature>
<feature type="region of interest" description="Disordered" evidence="1">
    <location>
        <begin position="268"/>
        <end position="464"/>
    </location>
</feature>
<sequence>VRDAALPPAHGADRPRRDPPRGARPRAAAGCGAGVRQADRAARRRLSPVAAGQRARAAVRDAHGDRGRRGAGTPRRLARAPPRQPARDAAAQPAAAHRGGGGLRRRVPRRGAARRLLAGRPRHREADGHGVPDGDQREHRDAAARPVDVGRGPQLLLPRPLSDGVRDPPHRGGAERGLQPRGRADPRALRRHRLRAGRDADRHRGRTAPRADRHRRGAARVRRGNGRLVAPALHERRPAARLRLVRPLAGHPGRDLGVPGVLLPARRPARPRARHPVHPARARLRAAGRADRDQAARRHPRRHRRRDPLRDQLLVVPGGGRDRRALPGPLAARAAPGLRAPGRAPARRGGVEHRRPVGRGDRRPAVLADLRRRDGRDRRRGGAALAHALRARPDPRPRRVRLGARRSVRAATARHEAPAADRRVDRDRRDRDRLAARAGRPRRPRAPRRARRGGAAGRVGAPHPRRALRLAPDRGGARVRARARAPLRARRVRRLEAVPHEHDLQARLPGLDPARLHGRVPAALGATLAPRAGVADLGARRARPARADLDLPVRRHLRAQGRLLRRPAARRAALARARRAGRRRGDRLAARQRRGRRRDPRGGRRRLLRVRPRADLDLLGPADGARVAGARAAVGPRPRAAPRGRRADLPQPRPGRRPAAAAPLRRRLRGRRAARARRLRRRRPGQVRLPRPPGARPRGHDRVAVGL</sequence>
<feature type="compositionally biased region" description="Low complexity" evidence="1">
    <location>
        <begin position="326"/>
        <end position="348"/>
    </location>
</feature>
<name>A0A6J4TL00_9ACTN</name>
<feature type="compositionally biased region" description="Basic residues" evidence="1">
    <location>
        <begin position="664"/>
        <end position="685"/>
    </location>
</feature>
<feature type="compositionally biased region" description="Basic residues" evidence="1">
    <location>
        <begin position="203"/>
        <end position="223"/>
    </location>
</feature>
<dbReference type="EMBL" id="CADCVS010000425">
    <property type="protein sequence ID" value="CAA9524738.1"/>
    <property type="molecule type" value="Genomic_DNA"/>
</dbReference>
<feature type="compositionally biased region" description="Basic and acidic residues" evidence="1">
    <location>
        <begin position="11"/>
        <end position="21"/>
    </location>
</feature>
<feature type="compositionally biased region" description="Basic residues" evidence="1">
    <location>
        <begin position="297"/>
        <end position="307"/>
    </location>
</feature>
<reference evidence="2" key="1">
    <citation type="submission" date="2020-02" db="EMBL/GenBank/DDBJ databases">
        <authorList>
            <person name="Meier V. D."/>
        </authorList>
    </citation>
    <scope>NUCLEOTIDE SEQUENCE</scope>
    <source>
        <strain evidence="2">AVDCRST_MAG30</strain>
    </source>
</reference>
<protein>
    <submittedName>
        <fullName evidence="2">Uncharacterized protein</fullName>
    </submittedName>
</protein>
<feature type="non-terminal residue" evidence="2">
    <location>
        <position position="1"/>
    </location>
</feature>
<feature type="compositionally biased region" description="Basic residues" evidence="1">
    <location>
        <begin position="103"/>
        <end position="113"/>
    </location>
</feature>
<evidence type="ECO:0000256" key="1">
    <source>
        <dbReference type="SAM" id="MobiDB-lite"/>
    </source>
</evidence>
<feature type="compositionally biased region" description="Low complexity" evidence="1">
    <location>
        <begin position="150"/>
        <end position="161"/>
    </location>
</feature>
<feature type="compositionally biased region" description="Low complexity" evidence="1">
    <location>
        <begin position="71"/>
        <end position="97"/>
    </location>
</feature>
<feature type="compositionally biased region" description="Basic residues" evidence="1">
    <location>
        <begin position="439"/>
        <end position="452"/>
    </location>
</feature>
<feature type="compositionally biased region" description="Basic and acidic residues" evidence="1">
    <location>
        <begin position="413"/>
        <end position="435"/>
    </location>
</feature>
<proteinExistence type="predicted"/>
<feature type="compositionally biased region" description="Basic and acidic residues" evidence="1">
    <location>
        <begin position="164"/>
        <end position="174"/>
    </location>
</feature>
<feature type="non-terminal residue" evidence="2">
    <location>
        <position position="707"/>
    </location>
</feature>
<feature type="region of interest" description="Disordered" evidence="1">
    <location>
        <begin position="1"/>
        <end position="223"/>
    </location>
</feature>
<evidence type="ECO:0000313" key="2">
    <source>
        <dbReference type="EMBL" id="CAA9524738.1"/>
    </source>
</evidence>
<feature type="region of interest" description="Disordered" evidence="1">
    <location>
        <begin position="628"/>
        <end position="707"/>
    </location>
</feature>
<organism evidence="2">
    <name type="scientific">uncultured Solirubrobacteraceae bacterium</name>
    <dbReference type="NCBI Taxonomy" id="1162706"/>
    <lineage>
        <taxon>Bacteria</taxon>
        <taxon>Bacillati</taxon>
        <taxon>Actinomycetota</taxon>
        <taxon>Thermoleophilia</taxon>
        <taxon>Solirubrobacterales</taxon>
        <taxon>Solirubrobacteraceae</taxon>
        <taxon>environmental samples</taxon>
    </lineage>
</organism>
<accession>A0A6J4TL00</accession>
<feature type="compositionally biased region" description="Basic residues" evidence="1">
    <location>
        <begin position="268"/>
        <end position="286"/>
    </location>
</feature>
<feature type="compositionally biased region" description="Basic and acidic residues" evidence="1">
    <location>
        <begin position="124"/>
        <end position="143"/>
    </location>
</feature>